<dbReference type="InterPro" id="IPR001647">
    <property type="entry name" value="HTH_TetR"/>
</dbReference>
<feature type="domain" description="HTH tetR-type" evidence="3">
    <location>
        <begin position="5"/>
        <end position="65"/>
    </location>
</feature>
<dbReference type="InterPro" id="IPR036271">
    <property type="entry name" value="Tet_transcr_reg_TetR-rel_C_sf"/>
</dbReference>
<gene>
    <name evidence="4" type="primary">fadR_2</name>
    <name evidence="4" type="ORF">CLMAG_21330</name>
</gene>
<reference evidence="4 5" key="1">
    <citation type="submission" date="2016-04" db="EMBL/GenBank/DDBJ databases">
        <title>Genome sequence of Clostridium magnum DSM 2767.</title>
        <authorList>
            <person name="Poehlein A."/>
            <person name="Uhlig R."/>
            <person name="Fischer R."/>
            <person name="Bahl H."/>
            <person name="Daniel R."/>
        </authorList>
    </citation>
    <scope>NUCLEOTIDE SEQUENCE [LARGE SCALE GENOMIC DNA]</scope>
    <source>
        <strain evidence="4 5">DSM 2767</strain>
    </source>
</reference>
<keyword evidence="1 2" id="KW-0238">DNA-binding</keyword>
<dbReference type="InterPro" id="IPR023772">
    <property type="entry name" value="DNA-bd_HTH_TetR-type_CS"/>
</dbReference>
<evidence type="ECO:0000256" key="1">
    <source>
        <dbReference type="ARBA" id="ARBA00023125"/>
    </source>
</evidence>
<dbReference type="PATRIC" id="fig|1121326.3.peg.2124"/>
<dbReference type="STRING" id="1121326.CLMAG_21330"/>
<organism evidence="4 5">
    <name type="scientific">Clostridium magnum DSM 2767</name>
    <dbReference type="NCBI Taxonomy" id="1121326"/>
    <lineage>
        <taxon>Bacteria</taxon>
        <taxon>Bacillati</taxon>
        <taxon>Bacillota</taxon>
        <taxon>Clostridia</taxon>
        <taxon>Eubacteriales</taxon>
        <taxon>Clostridiaceae</taxon>
        <taxon>Clostridium</taxon>
    </lineage>
</organism>
<dbReference type="PANTHER" id="PTHR43479">
    <property type="entry name" value="ACREF/ENVCD OPERON REPRESSOR-RELATED"/>
    <property type="match status" value="1"/>
</dbReference>
<dbReference type="AlphaFoldDB" id="A0A162T7E0"/>
<name>A0A162T7E0_9CLOT</name>
<dbReference type="GO" id="GO:0003677">
    <property type="term" value="F:DNA binding"/>
    <property type="evidence" value="ECO:0007669"/>
    <property type="project" value="UniProtKB-UniRule"/>
</dbReference>
<dbReference type="InterPro" id="IPR009057">
    <property type="entry name" value="Homeodomain-like_sf"/>
</dbReference>
<dbReference type="Gene3D" id="1.10.10.60">
    <property type="entry name" value="Homeodomain-like"/>
    <property type="match status" value="1"/>
</dbReference>
<dbReference type="PROSITE" id="PS01081">
    <property type="entry name" value="HTH_TETR_1"/>
    <property type="match status" value="1"/>
</dbReference>
<dbReference type="PANTHER" id="PTHR43479:SF11">
    <property type="entry name" value="ACREF_ENVCD OPERON REPRESSOR-RELATED"/>
    <property type="match status" value="1"/>
</dbReference>
<dbReference type="PRINTS" id="PR00455">
    <property type="entry name" value="HTHTETR"/>
</dbReference>
<dbReference type="InterPro" id="IPR013570">
    <property type="entry name" value="Tscrpt_reg_YsiA_C"/>
</dbReference>
<accession>A0A162T7E0</accession>
<dbReference type="EMBL" id="LWAE01000002">
    <property type="protein sequence ID" value="KZL92324.1"/>
    <property type="molecule type" value="Genomic_DNA"/>
</dbReference>
<protein>
    <submittedName>
        <fullName evidence="4">Fatty acid metabolism regulator protein</fullName>
    </submittedName>
</protein>
<dbReference type="Proteomes" id="UP000076603">
    <property type="component" value="Unassembled WGS sequence"/>
</dbReference>
<dbReference type="Gene3D" id="1.10.357.10">
    <property type="entry name" value="Tetracycline Repressor, domain 2"/>
    <property type="match status" value="1"/>
</dbReference>
<sequence>MNSYMKRKERVILTAIDIISDLGFQGLTTKEICRRQEISDGTLYKHFRSKDEIILGVLDYYSKFDKSIKDTTELNKFSAKESIIFFFKMISEYYENYPSISAISNNYETLQHEANISEKAKEIFQSRSRLIIRYIEKAKENGELRSDIDSEGFADIILGGVRETILKWRMYNFNFSLKEKVISNIDMLLKMC</sequence>
<evidence type="ECO:0000256" key="2">
    <source>
        <dbReference type="PROSITE-ProRule" id="PRU00335"/>
    </source>
</evidence>
<dbReference type="InterPro" id="IPR050624">
    <property type="entry name" value="HTH-type_Tx_Regulator"/>
</dbReference>
<keyword evidence="5" id="KW-1185">Reference proteome</keyword>
<evidence type="ECO:0000313" key="5">
    <source>
        <dbReference type="Proteomes" id="UP000076603"/>
    </source>
</evidence>
<proteinExistence type="predicted"/>
<comment type="caution">
    <text evidence="4">The sequence shown here is derived from an EMBL/GenBank/DDBJ whole genome shotgun (WGS) entry which is preliminary data.</text>
</comment>
<dbReference type="Pfam" id="PF00440">
    <property type="entry name" value="TetR_N"/>
    <property type="match status" value="1"/>
</dbReference>
<feature type="DNA-binding region" description="H-T-H motif" evidence="2">
    <location>
        <begin position="28"/>
        <end position="47"/>
    </location>
</feature>
<dbReference type="SUPFAM" id="SSF48498">
    <property type="entry name" value="Tetracyclin repressor-like, C-terminal domain"/>
    <property type="match status" value="1"/>
</dbReference>
<dbReference type="RefSeq" id="WP_082831873.1">
    <property type="nucleotide sequence ID" value="NZ_FQXL01000004.1"/>
</dbReference>
<dbReference type="PROSITE" id="PS50977">
    <property type="entry name" value="HTH_TETR_2"/>
    <property type="match status" value="1"/>
</dbReference>
<dbReference type="SUPFAM" id="SSF46689">
    <property type="entry name" value="Homeodomain-like"/>
    <property type="match status" value="1"/>
</dbReference>
<dbReference type="Pfam" id="PF08359">
    <property type="entry name" value="TetR_C_4"/>
    <property type="match status" value="1"/>
</dbReference>
<evidence type="ECO:0000313" key="4">
    <source>
        <dbReference type="EMBL" id="KZL92324.1"/>
    </source>
</evidence>
<evidence type="ECO:0000259" key="3">
    <source>
        <dbReference type="PROSITE" id="PS50977"/>
    </source>
</evidence>
<dbReference type="OrthoDB" id="13453at2"/>